<reference evidence="1 2" key="1">
    <citation type="journal article" date="2011" name="Stand. Genomic Sci.">
        <title>Complete genome sequence of Weeksella virosa type strain (9751).</title>
        <authorList>
            <person name="Lang E."/>
            <person name="Teshima H."/>
            <person name="Lucas S."/>
            <person name="Lapidus A."/>
            <person name="Hammon N."/>
            <person name="Deshpande S."/>
            <person name="Nolan M."/>
            <person name="Cheng J.F."/>
            <person name="Pitluck S."/>
            <person name="Liolios K."/>
            <person name="Pagani I."/>
            <person name="Mikhailova N."/>
            <person name="Ivanova N."/>
            <person name="Mavromatis K."/>
            <person name="Pati A."/>
            <person name="Tapia R."/>
            <person name="Han C."/>
            <person name="Goodwin L."/>
            <person name="Chen A."/>
            <person name="Palaniappan K."/>
            <person name="Land M."/>
            <person name="Hauser L."/>
            <person name="Chang Y.J."/>
            <person name="Jeffries C.D."/>
            <person name="Brambilla E.M."/>
            <person name="Kopitz M."/>
            <person name="Rohde M."/>
            <person name="Goker M."/>
            <person name="Tindall B.J."/>
            <person name="Detter J.C."/>
            <person name="Woyke T."/>
            <person name="Bristow J."/>
            <person name="Eisen J.A."/>
            <person name="Markowitz V."/>
            <person name="Hugenholtz P."/>
            <person name="Klenk H.P."/>
            <person name="Kyrpides N.C."/>
        </authorList>
    </citation>
    <scope>NUCLEOTIDE SEQUENCE [LARGE SCALE GENOMIC DNA]</scope>
    <source>
        <strain evidence="2">ATCC 43766 / DSM 16922 / JCM 21250 / NBRC 16016 / NCTC 11634 / CL345/78</strain>
    </source>
</reference>
<protein>
    <submittedName>
        <fullName evidence="1">Uncharacterized protein</fullName>
    </submittedName>
</protein>
<name>F0P2T7_WEEVC</name>
<proteinExistence type="predicted"/>
<evidence type="ECO:0000313" key="2">
    <source>
        <dbReference type="Proteomes" id="UP000008641"/>
    </source>
</evidence>
<accession>F0P2T7</accession>
<dbReference type="OrthoDB" id="1072575at2"/>
<dbReference type="KEGG" id="wvi:Weevi_0101"/>
<gene>
    <name evidence="1" type="ordered locus">Weevi_0101</name>
</gene>
<organism evidence="1 2">
    <name type="scientific">Weeksella virosa (strain ATCC 43766 / DSM 16922 / JCM 21250 / CCUG 30538 / CDC 9751 / IAM 14551 / NBRC 16016 / NCTC 11634 / CL345/78)</name>
    <dbReference type="NCBI Taxonomy" id="865938"/>
    <lineage>
        <taxon>Bacteria</taxon>
        <taxon>Pseudomonadati</taxon>
        <taxon>Bacteroidota</taxon>
        <taxon>Flavobacteriia</taxon>
        <taxon>Flavobacteriales</taxon>
        <taxon>Weeksellaceae</taxon>
        <taxon>Weeksella</taxon>
    </lineage>
</organism>
<dbReference type="eggNOG" id="ENOG5032RZP">
    <property type="taxonomic scope" value="Bacteria"/>
</dbReference>
<keyword evidence="2" id="KW-1185">Reference proteome</keyword>
<dbReference type="HOGENOM" id="CLU_134337_0_0_10"/>
<sequence>MWYNVNYNRLVILLLPTFWRKPRMTAFLQVAITPLIRIHDQFKRDRLADHYKIDHGWQKCYLQKVLNDQFDVSERRIRIVEGDLYDRKYIYTHGEKKPTYLGVVYIRPSTDYADRGFDFTVDMGGVSADIYDIEALVRFYKLEGTRFNIINIPGRLGSGNSRE</sequence>
<dbReference type="STRING" id="865938.Weevi_0101"/>
<dbReference type="Proteomes" id="UP000008641">
    <property type="component" value="Chromosome"/>
</dbReference>
<dbReference type="RefSeq" id="WP_013597219.1">
    <property type="nucleotide sequence ID" value="NC_015144.1"/>
</dbReference>
<reference evidence="2" key="2">
    <citation type="journal article" date="2011" name="Stand. Genomic Sci.">
        <title>Complete genome sequence of Weeksella virosa type strain (9751T).</title>
        <authorList>
            <person name="Lang E."/>
            <person name="Teshima H."/>
            <person name="Lucas S."/>
            <person name="Lapidus A."/>
            <person name="Hammon N."/>
            <person name="Deshpande S."/>
            <person name="Nolan M."/>
            <person name="Cheng J."/>
            <person name="Pitluck S."/>
            <person name="Liolios K."/>
            <person name="Pagani I."/>
            <person name="Mikhailova N."/>
            <person name="Ivanova N."/>
            <person name="Mavromatis K."/>
            <person name="Pati A."/>
            <person name="Tapia R."/>
            <person name="Han C."/>
            <person name="Goodwin L."/>
            <person name="Chen A."/>
            <person name="Palaniappan K."/>
            <person name="Land M."/>
            <person name="Hauser L."/>
            <person name="Chang Y."/>
            <person name="Jeffries C."/>
            <person name="Brambilla E."/>
            <person name="Kopitz M."/>
            <person name="Rohde M."/>
            <person name="Goker M."/>
            <person name="Tindall B."/>
            <person name="Detter J."/>
            <person name="Woyke T."/>
            <person name="Bristow J."/>
            <person name="Eisen J."/>
            <person name="Markowitz V."/>
            <person name="Hugenholtz P."/>
            <person name="Klenk H."/>
            <person name="Kyrpides N."/>
        </authorList>
    </citation>
    <scope>NUCLEOTIDE SEQUENCE [LARGE SCALE GENOMIC DNA]</scope>
    <source>
        <strain evidence="2">ATCC 43766 / DSM 16922 / JCM 21250 / NBRC 16016 / NCTC 11634 / CL345/78</strain>
    </source>
</reference>
<dbReference type="EMBL" id="CP002455">
    <property type="protein sequence ID" value="ADX66827.1"/>
    <property type="molecule type" value="Genomic_DNA"/>
</dbReference>
<dbReference type="AlphaFoldDB" id="F0P2T7"/>
<evidence type="ECO:0000313" key="1">
    <source>
        <dbReference type="EMBL" id="ADX66827.1"/>
    </source>
</evidence>